<dbReference type="SUPFAM" id="SSF63825">
    <property type="entry name" value="YWTD domain"/>
    <property type="match status" value="1"/>
</dbReference>
<dbReference type="Gene3D" id="2.120.10.30">
    <property type="entry name" value="TolB, C-terminal domain"/>
    <property type="match status" value="1"/>
</dbReference>
<dbReference type="EMBL" id="CAJNOE010000115">
    <property type="protein sequence ID" value="CAF0933206.1"/>
    <property type="molecule type" value="Genomic_DNA"/>
</dbReference>
<dbReference type="EMBL" id="CAJOBB010002390">
    <property type="protein sequence ID" value="CAF3964753.1"/>
    <property type="molecule type" value="Genomic_DNA"/>
</dbReference>
<protein>
    <submittedName>
        <fullName evidence="2">Uncharacterized protein</fullName>
    </submittedName>
</protein>
<proteinExistence type="predicted"/>
<dbReference type="Proteomes" id="UP000663868">
    <property type="component" value="Unassembled WGS sequence"/>
</dbReference>
<accession>A0A819LHL8</accession>
<evidence type="ECO:0000313" key="1">
    <source>
        <dbReference type="EMBL" id="CAF0933206.1"/>
    </source>
</evidence>
<evidence type="ECO:0000313" key="2">
    <source>
        <dbReference type="EMBL" id="CAF3964753.1"/>
    </source>
</evidence>
<organism evidence="2 3">
    <name type="scientific">Adineta steineri</name>
    <dbReference type="NCBI Taxonomy" id="433720"/>
    <lineage>
        <taxon>Eukaryota</taxon>
        <taxon>Metazoa</taxon>
        <taxon>Spiralia</taxon>
        <taxon>Gnathifera</taxon>
        <taxon>Rotifera</taxon>
        <taxon>Eurotatoria</taxon>
        <taxon>Bdelloidea</taxon>
        <taxon>Adinetida</taxon>
        <taxon>Adinetidae</taxon>
        <taxon>Adineta</taxon>
    </lineage>
</organism>
<reference evidence="2" key="1">
    <citation type="submission" date="2021-02" db="EMBL/GenBank/DDBJ databases">
        <authorList>
            <person name="Nowell W R."/>
        </authorList>
    </citation>
    <scope>NUCLEOTIDE SEQUENCE</scope>
</reference>
<sequence length="150" mass="17463">MTLDQYLNIYVSEYNHHRILKWLSPDYKQYVIVVENNSNELIYPRSIYSDQIANNLYIANKNRIHRWSVNLNKSEIVMQDTTIKLISNRTSIHGLDIIGYSHTGDASIDSKSTLTADFYNLEEIYLDKTNGDLYVADSGLNRIHKYAIKN</sequence>
<gene>
    <name evidence="1" type="ORF">IZO911_LOCUS13993</name>
    <name evidence="2" type="ORF">KXQ929_LOCUS26411</name>
</gene>
<dbReference type="InterPro" id="IPR011042">
    <property type="entry name" value="6-blade_b-propeller_TolB-like"/>
</dbReference>
<dbReference type="AlphaFoldDB" id="A0A819LHL8"/>
<evidence type="ECO:0000313" key="3">
    <source>
        <dbReference type="Proteomes" id="UP000663868"/>
    </source>
</evidence>
<dbReference type="Proteomes" id="UP000663860">
    <property type="component" value="Unassembled WGS sequence"/>
</dbReference>
<name>A0A819LHL8_9BILA</name>
<comment type="caution">
    <text evidence="2">The sequence shown here is derived from an EMBL/GenBank/DDBJ whole genome shotgun (WGS) entry which is preliminary data.</text>
</comment>